<name>A0A383S434_9ACTN</name>
<evidence type="ECO:0000313" key="2">
    <source>
        <dbReference type="Proteomes" id="UP000263928"/>
    </source>
</evidence>
<reference evidence="2" key="1">
    <citation type="submission" date="2018-08" db="EMBL/GenBank/DDBJ databases">
        <authorList>
            <person name="Hornung B."/>
        </authorList>
    </citation>
    <scope>NUCLEOTIDE SEQUENCE [LARGE SCALE GENOMIC DNA]</scope>
</reference>
<dbReference type="EMBL" id="UNQJ01000001">
    <property type="protein sequence ID" value="SYZ32441.1"/>
    <property type="molecule type" value="Genomic_DNA"/>
</dbReference>
<organism evidence="1 2">
    <name type="scientific">Propionibacterium australiense</name>
    <dbReference type="NCBI Taxonomy" id="119981"/>
    <lineage>
        <taxon>Bacteria</taxon>
        <taxon>Bacillati</taxon>
        <taxon>Actinomycetota</taxon>
        <taxon>Actinomycetes</taxon>
        <taxon>Propionibacteriales</taxon>
        <taxon>Propionibacteriaceae</taxon>
        <taxon>Propionibacterium</taxon>
    </lineage>
</organism>
<dbReference type="Proteomes" id="UP000263928">
    <property type="component" value="Unassembled WGS sequence"/>
</dbReference>
<keyword evidence="2" id="KW-1185">Reference proteome</keyword>
<dbReference type="Pfam" id="PF11305">
    <property type="entry name" value="DUF3107"/>
    <property type="match status" value="1"/>
</dbReference>
<sequence>MSPAPRRSCAGSRTTALRRAGTVEAVDIKIGIENVTRELSIETDQSREEITAALSQARLNDGLLTIADSRGRQVVVPASRIAYVEFGQEHARQVGFGTM</sequence>
<dbReference type="AlphaFoldDB" id="A0A383S434"/>
<accession>A0A383S434</accession>
<gene>
    <name evidence="1" type="ORF">PROPAUS_0320</name>
</gene>
<evidence type="ECO:0008006" key="3">
    <source>
        <dbReference type="Google" id="ProtNLM"/>
    </source>
</evidence>
<dbReference type="InterPro" id="IPR021456">
    <property type="entry name" value="DUF3107"/>
</dbReference>
<protein>
    <recommendedName>
        <fullName evidence="3">DUF3107 domain-containing protein</fullName>
    </recommendedName>
</protein>
<evidence type="ECO:0000313" key="1">
    <source>
        <dbReference type="EMBL" id="SYZ32441.1"/>
    </source>
</evidence>
<proteinExistence type="predicted"/>